<dbReference type="Gene3D" id="1.10.10.660">
    <property type="entry name" value="conserved protein of unknown function from Enterococcus faecalis V583"/>
    <property type="match status" value="1"/>
</dbReference>
<dbReference type="Pfam" id="PF06545">
    <property type="entry name" value="AllG"/>
    <property type="match status" value="1"/>
</dbReference>
<accession>A0ABT6NBL9</accession>
<dbReference type="Proteomes" id="UP001158045">
    <property type="component" value="Unassembled WGS sequence"/>
</dbReference>
<dbReference type="InterPro" id="IPR024033">
    <property type="entry name" value="OXTCase_su_AllG_h-dom"/>
</dbReference>
<organism evidence="1 2">
    <name type="scientific">Fusibacter bizertensis</name>
    <dbReference type="NCBI Taxonomy" id="1488331"/>
    <lineage>
        <taxon>Bacteria</taxon>
        <taxon>Bacillati</taxon>
        <taxon>Bacillota</taxon>
        <taxon>Clostridia</taxon>
        <taxon>Eubacteriales</taxon>
        <taxon>Eubacteriales Family XII. Incertae Sedis</taxon>
        <taxon>Fusibacter</taxon>
    </lineage>
</organism>
<dbReference type="RefSeq" id="WP_281093641.1">
    <property type="nucleotide sequence ID" value="NZ_JARYZI010000003.1"/>
</dbReference>
<dbReference type="EMBL" id="JARYZI010000003">
    <property type="protein sequence ID" value="MDH8677817.1"/>
    <property type="molecule type" value="Genomic_DNA"/>
</dbReference>
<proteinExistence type="predicted"/>
<gene>
    <name evidence="1" type="ORF">QE109_06645</name>
</gene>
<evidence type="ECO:0000313" key="2">
    <source>
        <dbReference type="Proteomes" id="UP001158045"/>
    </source>
</evidence>
<dbReference type="InterPro" id="IPR009499">
    <property type="entry name" value="AllG-like"/>
</dbReference>
<name>A0ABT6NBL9_9FIRM</name>
<comment type="caution">
    <text evidence="1">The sequence shown here is derived from an EMBL/GenBank/DDBJ whole genome shotgun (WGS) entry which is preliminary data.</text>
</comment>
<dbReference type="Gene3D" id="3.90.1710.10">
    <property type="entry name" value="Enterococcus faecalis V583 domain"/>
    <property type="match status" value="1"/>
</dbReference>
<reference evidence="1 2" key="1">
    <citation type="submission" date="2023-04" db="EMBL/GenBank/DDBJ databases">
        <title>Fusibacter bizertensis strain WBS, isolated from littoral bottom sediments of the Arctic seas - biochemical and genomic analysis.</title>
        <authorList>
            <person name="Brioukhanov A.L."/>
        </authorList>
    </citation>
    <scope>NUCLEOTIDE SEQUENCE [LARGE SCALE GENOMIC DNA]</scope>
    <source>
        <strain evidence="1 2">WBS</strain>
    </source>
</reference>
<protein>
    <submittedName>
        <fullName evidence="1">DUF1116 domain-containing protein</fullName>
    </submittedName>
</protein>
<sequence length="417" mass="44958">MNKIDIANQKALEIVNKGEPVLVDIKFAKDVLPGMAKNVIGHAGPPITWAEMCGPMKGAVIGAIKYEGLATTDEEAVKLVESDGVIFKHNHSMGAVGPMTGMITYSMPLYEVKNMTFGNVGYCTFNEGLGKVMRFGANDETVIKRLKWLEEVLAPVLKKMLSEYGPMNLKIIITKALAMGDEMHQRNVAASALFLKELAPKLVTVIEDKEVLKEVMEFVTGNEQFFLNLAMAAGKSIMDPAKNIKDSTLVTAMSRNGTNFGIKVSGLGERWFEAPVEMPVGLYFPGYSEKDANPDMGDSTIVETYGIGGFAMGSAPAVVRFVGAASVEAALDYTRDMGEITIGKSPHYIIPNMNFEGVPTGIDIRKVVEFGLAPVINTGMAHKEPGIGQVGAGIVKAPMSCFTQAVEAFAAQYKPEE</sequence>
<evidence type="ECO:0000313" key="1">
    <source>
        <dbReference type="EMBL" id="MDH8677817.1"/>
    </source>
</evidence>
<dbReference type="Gene3D" id="3.90.1700.10">
    <property type="entry name" value="v583 domain like"/>
    <property type="match status" value="1"/>
</dbReference>
<keyword evidence="2" id="KW-1185">Reference proteome</keyword>